<evidence type="ECO:0000256" key="1">
    <source>
        <dbReference type="SAM" id="MobiDB-lite"/>
    </source>
</evidence>
<keyword evidence="3" id="KW-1185">Reference proteome</keyword>
<dbReference type="VEuPathDB" id="FungiDB:VP01_4341g3"/>
<evidence type="ECO:0000313" key="2">
    <source>
        <dbReference type="EMBL" id="KNZ50575.1"/>
    </source>
</evidence>
<organism evidence="2 3">
    <name type="scientific">Puccinia sorghi</name>
    <dbReference type="NCBI Taxonomy" id="27349"/>
    <lineage>
        <taxon>Eukaryota</taxon>
        <taxon>Fungi</taxon>
        <taxon>Dikarya</taxon>
        <taxon>Basidiomycota</taxon>
        <taxon>Pucciniomycotina</taxon>
        <taxon>Pucciniomycetes</taxon>
        <taxon>Pucciniales</taxon>
        <taxon>Pucciniaceae</taxon>
        <taxon>Puccinia</taxon>
    </lineage>
</organism>
<evidence type="ECO:0000313" key="3">
    <source>
        <dbReference type="Proteomes" id="UP000037035"/>
    </source>
</evidence>
<dbReference type="AlphaFoldDB" id="A0A0L6URV9"/>
<protein>
    <submittedName>
        <fullName evidence="2">Uncharacterized protein</fullName>
    </submittedName>
</protein>
<proteinExistence type="predicted"/>
<dbReference type="EMBL" id="LAVV01009437">
    <property type="protein sequence ID" value="KNZ50575.1"/>
    <property type="molecule type" value="Genomic_DNA"/>
</dbReference>
<sequence>MTKARAIATKAQVSYMEELREIGLDFEEIKEMVEKEFPSITNPLNSSDSNFSSSSEDKEL</sequence>
<gene>
    <name evidence="2" type="ORF">VP01_4341g3</name>
</gene>
<name>A0A0L6URV9_9BASI</name>
<reference evidence="2 3" key="1">
    <citation type="submission" date="2015-08" db="EMBL/GenBank/DDBJ databases">
        <title>Next Generation Sequencing and Analysis of the Genome of Puccinia sorghi L Schw, the Causal Agent of Maize Common Rust.</title>
        <authorList>
            <person name="Rochi L."/>
            <person name="Burguener G."/>
            <person name="Darino M."/>
            <person name="Turjanski A."/>
            <person name="Kreff E."/>
            <person name="Dieguez M.J."/>
            <person name="Sacco F."/>
        </authorList>
    </citation>
    <scope>NUCLEOTIDE SEQUENCE [LARGE SCALE GENOMIC DNA]</scope>
    <source>
        <strain evidence="2 3">RO10H11247</strain>
    </source>
</reference>
<feature type="compositionally biased region" description="Low complexity" evidence="1">
    <location>
        <begin position="45"/>
        <end position="54"/>
    </location>
</feature>
<comment type="caution">
    <text evidence="2">The sequence shown here is derived from an EMBL/GenBank/DDBJ whole genome shotgun (WGS) entry which is preliminary data.</text>
</comment>
<accession>A0A0L6URV9</accession>
<feature type="region of interest" description="Disordered" evidence="1">
    <location>
        <begin position="38"/>
        <end position="60"/>
    </location>
</feature>
<dbReference type="Proteomes" id="UP000037035">
    <property type="component" value="Unassembled WGS sequence"/>
</dbReference>